<feature type="domain" description="Pyrroline-5-carboxylate reductase catalytic N-terminal" evidence="3">
    <location>
        <begin position="3"/>
        <end position="91"/>
    </location>
</feature>
<dbReference type="InterPro" id="IPR036291">
    <property type="entry name" value="NAD(P)-bd_dom_sf"/>
</dbReference>
<reference evidence="4" key="1">
    <citation type="submission" date="2024-06" db="EMBL/GenBank/DDBJ databases">
        <title>Draft Genome Sequence of Deinococcus sonorensis Type Strain KR-87, a Biofilm Producing Representative of the Genus Deinococcus.</title>
        <authorList>
            <person name="Boren L.S."/>
            <person name="Grosso R.A."/>
            <person name="Hugenberg-Cox A.N."/>
            <person name="Hill J.T.E."/>
            <person name="Albert C.M."/>
            <person name="Tuohy J.M."/>
        </authorList>
    </citation>
    <scope>NUCLEOTIDE SEQUENCE</scope>
    <source>
        <strain evidence="4">KR-87</strain>
    </source>
</reference>
<dbReference type="RefSeq" id="WP_350242844.1">
    <property type="nucleotide sequence ID" value="NZ_CP158299.1"/>
</dbReference>
<protein>
    <submittedName>
        <fullName evidence="4">NADPH-dependent F420 reductase</fullName>
    </submittedName>
</protein>
<dbReference type="Pfam" id="PF03807">
    <property type="entry name" value="F420_oxidored"/>
    <property type="match status" value="1"/>
</dbReference>
<sequence length="207" mass="21683">MNIGILGAGHIGKALAQLFARAGHQVALSNSRGPETLEDTVRALGPNVRAMTSAQAAQFGELLVETIPFGKYASLEGLEVSGKVVIDTANYYPQRDGQIDLGGQSESSFMARHLPGARVVKAFNAIAAADLASQGDPGKPLEERRAIFVASDDPDAKRTVSQLIEAIGFVAVDTGTLEDSRSHQPGTAVYGKPLTGQQARQQLGTSG</sequence>
<evidence type="ECO:0000259" key="3">
    <source>
        <dbReference type="Pfam" id="PF03807"/>
    </source>
</evidence>
<dbReference type="AlphaFoldDB" id="A0AAU7U8F8"/>
<dbReference type="SUPFAM" id="SSF51735">
    <property type="entry name" value="NAD(P)-binding Rossmann-fold domains"/>
    <property type="match status" value="1"/>
</dbReference>
<proteinExistence type="predicted"/>
<keyword evidence="1" id="KW-0560">Oxidoreductase</keyword>
<evidence type="ECO:0000313" key="4">
    <source>
        <dbReference type="EMBL" id="XBV84807.1"/>
    </source>
</evidence>
<feature type="compositionally biased region" description="Polar residues" evidence="2">
    <location>
        <begin position="195"/>
        <end position="207"/>
    </location>
</feature>
<accession>A0AAU7U8F8</accession>
<dbReference type="Gene3D" id="3.40.50.720">
    <property type="entry name" value="NAD(P)-binding Rossmann-like Domain"/>
    <property type="match status" value="1"/>
</dbReference>
<dbReference type="GO" id="GO:0016491">
    <property type="term" value="F:oxidoreductase activity"/>
    <property type="evidence" value="ECO:0007669"/>
    <property type="project" value="UniProtKB-KW"/>
</dbReference>
<feature type="region of interest" description="Disordered" evidence="2">
    <location>
        <begin position="177"/>
        <end position="207"/>
    </location>
</feature>
<evidence type="ECO:0000256" key="2">
    <source>
        <dbReference type="SAM" id="MobiDB-lite"/>
    </source>
</evidence>
<gene>
    <name evidence="4" type="ORF">ABOD76_15360</name>
</gene>
<dbReference type="PANTHER" id="PTHR14239">
    <property type="entry name" value="DUDULIN-RELATED"/>
    <property type="match status" value="1"/>
</dbReference>
<organism evidence="4">
    <name type="scientific">Deinococcus sonorensis KR-87</name>
    <dbReference type="NCBI Taxonomy" id="694439"/>
    <lineage>
        <taxon>Bacteria</taxon>
        <taxon>Thermotogati</taxon>
        <taxon>Deinococcota</taxon>
        <taxon>Deinococci</taxon>
        <taxon>Deinococcales</taxon>
        <taxon>Deinococcaceae</taxon>
        <taxon>Deinococcus</taxon>
    </lineage>
</organism>
<dbReference type="InterPro" id="IPR028939">
    <property type="entry name" value="P5C_Rdtase_cat_N"/>
</dbReference>
<evidence type="ECO:0000256" key="1">
    <source>
        <dbReference type="ARBA" id="ARBA00023002"/>
    </source>
</evidence>
<dbReference type="InterPro" id="IPR051267">
    <property type="entry name" value="STEAP_metalloreductase"/>
</dbReference>
<dbReference type="KEGG" id="dsc:ABOD76_15360"/>
<dbReference type="EMBL" id="CP158299">
    <property type="protein sequence ID" value="XBV84807.1"/>
    <property type="molecule type" value="Genomic_DNA"/>
</dbReference>
<name>A0AAU7U8F8_9DEIO</name>